<evidence type="ECO:0000256" key="1">
    <source>
        <dbReference type="ARBA" id="ARBA00022603"/>
    </source>
</evidence>
<reference evidence="4" key="1">
    <citation type="journal article" date="2020" name="Nat. Ecol. Evol.">
        <title>Deeply conserved synteny resolves early events in vertebrate evolution.</title>
        <authorList>
            <person name="Simakov O."/>
            <person name="Marletaz F."/>
            <person name="Yue J.X."/>
            <person name="O'Connell B."/>
            <person name="Jenkins J."/>
            <person name="Brandt A."/>
            <person name="Calef R."/>
            <person name="Tung C.H."/>
            <person name="Huang T.K."/>
            <person name="Schmutz J."/>
            <person name="Satoh N."/>
            <person name="Yu J.K."/>
            <person name="Putnam N.H."/>
            <person name="Green R.E."/>
            <person name="Rokhsar D.S."/>
        </authorList>
    </citation>
    <scope>NUCLEOTIDE SEQUENCE [LARGE SCALE GENOMIC DNA]</scope>
    <source>
        <strain evidence="4">S238N-H82</strain>
    </source>
</reference>
<evidence type="ECO:0000313" key="4">
    <source>
        <dbReference type="Proteomes" id="UP000001554"/>
    </source>
</evidence>
<dbReference type="AlphaFoldDB" id="A0A9J7KPF1"/>
<dbReference type="InterPro" id="IPR029063">
    <property type="entry name" value="SAM-dependent_MTases_sf"/>
</dbReference>
<evidence type="ECO:0000256" key="2">
    <source>
        <dbReference type="ARBA" id="ARBA00022679"/>
    </source>
</evidence>
<dbReference type="InterPro" id="IPR008854">
    <property type="entry name" value="TPMT"/>
</dbReference>
<reference evidence="5" key="2">
    <citation type="submission" date="2025-08" db="UniProtKB">
        <authorList>
            <consortium name="RefSeq"/>
        </authorList>
    </citation>
    <scope>IDENTIFICATION</scope>
    <source>
        <strain evidence="5">S238N-H82</strain>
        <tissue evidence="5">Testes</tissue>
    </source>
</reference>
<evidence type="ECO:0000313" key="5">
    <source>
        <dbReference type="RefSeq" id="XP_035667662.1"/>
    </source>
</evidence>
<name>A0A9J7KPF1_BRAFL</name>
<dbReference type="GeneID" id="118410211"/>
<dbReference type="OrthoDB" id="276151at2759"/>
<dbReference type="OMA" id="EKWVNRN"/>
<proteinExistence type="predicted"/>
<dbReference type="PROSITE" id="PS51585">
    <property type="entry name" value="SAM_MT_TPMT"/>
    <property type="match status" value="1"/>
</dbReference>
<dbReference type="Gene3D" id="3.40.50.150">
    <property type="entry name" value="Vaccinia Virus protein VP39"/>
    <property type="match status" value="1"/>
</dbReference>
<gene>
    <name evidence="5" type="primary">LOC118410211</name>
</gene>
<keyword evidence="4" id="KW-1185">Reference proteome</keyword>
<dbReference type="FunFam" id="3.40.50.150:FF:000967">
    <property type="match status" value="1"/>
</dbReference>
<dbReference type="Proteomes" id="UP000001554">
    <property type="component" value="Chromosome 2"/>
</dbReference>
<sequence length="241" mass="27489">MASKDDSIPIEKLGVVNLPQWEQGWQKAKDAGKDPQFHVKNVHPIFSKHLEQLTGGRSRLKFLFPLCGKAMDMKWLADQGHTIVGVDGVEDAARQFFQENAIQPTVTDVPALNGKLYQGMEGRVSIYVCDYFNFSSEVKGQFDAIWDRGAFVAINEVDREKYVRLMKTLLKPNGRCLMEVYQYEPRLFPGPPHNVPEDELKQLLGDYDMALLDTGDHTERLGKLWNLPWIKTAYFLIKASN</sequence>
<dbReference type="Pfam" id="PF05724">
    <property type="entry name" value="TPMT"/>
    <property type="match status" value="1"/>
</dbReference>
<evidence type="ECO:0000256" key="3">
    <source>
        <dbReference type="ARBA" id="ARBA00022691"/>
    </source>
</evidence>
<dbReference type="KEGG" id="bfo:118410211"/>
<accession>A0A9J7KPF1</accession>
<dbReference type="PANTHER" id="PTHR10259:SF11">
    <property type="entry name" value="THIOPURINE S-METHYLTRANSFERASE"/>
    <property type="match status" value="1"/>
</dbReference>
<keyword evidence="1" id="KW-0489">Methyltransferase</keyword>
<dbReference type="GO" id="GO:0008119">
    <property type="term" value="F:thiopurine S-methyltransferase activity"/>
    <property type="evidence" value="ECO:0000318"/>
    <property type="project" value="GO_Central"/>
</dbReference>
<dbReference type="GO" id="GO:0032259">
    <property type="term" value="P:methylation"/>
    <property type="evidence" value="ECO:0007669"/>
    <property type="project" value="UniProtKB-KW"/>
</dbReference>
<organism evidence="4 5">
    <name type="scientific">Branchiostoma floridae</name>
    <name type="common">Florida lancelet</name>
    <name type="synonym">Amphioxus</name>
    <dbReference type="NCBI Taxonomy" id="7739"/>
    <lineage>
        <taxon>Eukaryota</taxon>
        <taxon>Metazoa</taxon>
        <taxon>Chordata</taxon>
        <taxon>Cephalochordata</taxon>
        <taxon>Leptocardii</taxon>
        <taxon>Amphioxiformes</taxon>
        <taxon>Branchiostomatidae</taxon>
        <taxon>Branchiostoma</taxon>
    </lineage>
</organism>
<protein>
    <submittedName>
        <fullName evidence="5">Probable thiopurine S-methyltransferase</fullName>
    </submittedName>
</protein>
<keyword evidence="3" id="KW-0949">S-adenosyl-L-methionine</keyword>
<keyword evidence="2" id="KW-0808">Transferase</keyword>
<dbReference type="SUPFAM" id="SSF53335">
    <property type="entry name" value="S-adenosyl-L-methionine-dependent methyltransferases"/>
    <property type="match status" value="1"/>
</dbReference>
<dbReference type="RefSeq" id="XP_035667662.1">
    <property type="nucleotide sequence ID" value="XM_035811769.1"/>
</dbReference>
<dbReference type="PANTHER" id="PTHR10259">
    <property type="entry name" value="THIOPURINE S-METHYLTRANSFERASE"/>
    <property type="match status" value="1"/>
</dbReference>